<dbReference type="Ensembl" id="ENSGALT00010044256.1">
    <property type="protein sequence ID" value="ENSGALP00010026324.1"/>
    <property type="gene ID" value="ENSGALG00010018333.1"/>
</dbReference>
<name>A0A8V0YZ78_CHICK</name>
<proteinExistence type="predicted"/>
<evidence type="ECO:0000313" key="2">
    <source>
        <dbReference type="Ensembl" id="ENSGALP00010026321.1"/>
    </source>
</evidence>
<organism evidence="2 3">
    <name type="scientific">Gallus gallus</name>
    <name type="common">Chicken</name>
    <dbReference type="NCBI Taxonomy" id="9031"/>
    <lineage>
        <taxon>Eukaryota</taxon>
        <taxon>Metazoa</taxon>
        <taxon>Chordata</taxon>
        <taxon>Craniata</taxon>
        <taxon>Vertebrata</taxon>
        <taxon>Euteleostomi</taxon>
        <taxon>Archelosauria</taxon>
        <taxon>Archosauria</taxon>
        <taxon>Dinosauria</taxon>
        <taxon>Saurischia</taxon>
        <taxon>Theropoda</taxon>
        <taxon>Coelurosauria</taxon>
        <taxon>Aves</taxon>
        <taxon>Neognathae</taxon>
        <taxon>Galloanserae</taxon>
        <taxon>Galliformes</taxon>
        <taxon>Phasianidae</taxon>
        <taxon>Phasianinae</taxon>
        <taxon>Gallus</taxon>
    </lineage>
</organism>
<dbReference type="AlphaFoldDB" id="A0A8V0YZ78"/>
<reference evidence="2" key="2">
    <citation type="submission" date="2025-05" db="UniProtKB">
        <authorList>
            <consortium name="Ensembl"/>
        </authorList>
    </citation>
    <scope>IDENTIFICATION</scope>
    <source>
        <strain evidence="2">broiler</strain>
    </source>
</reference>
<accession>A0A8V0YZ78</accession>
<dbReference type="Proteomes" id="UP000000539">
    <property type="component" value="Chromosome 14"/>
</dbReference>
<feature type="compositionally biased region" description="Low complexity" evidence="1">
    <location>
        <begin position="1"/>
        <end position="12"/>
    </location>
</feature>
<evidence type="ECO:0000313" key="3">
    <source>
        <dbReference type="Proteomes" id="UP000000539"/>
    </source>
</evidence>
<evidence type="ECO:0000256" key="1">
    <source>
        <dbReference type="SAM" id="MobiDB-lite"/>
    </source>
</evidence>
<sequence length="278" mass="29525">MALRDPPSSSLLLPPPIPHASPPPWGSGGQVGRGLPLPFLLGHDQPGQVRVQLVLLVDPLLLDAVPALLLGDAQRTGDVVPKIQPLLLGEVIGCGGKEGTKQLSEPCHATGTALSWPPLTSLQVGDGLVVVLHLHLALPQEEVSFDRLPIQLQSPLAVCQCLVVLLHLQVAQRPVGVIHGHQRVPVLRGDHASPPCPWGCHGEQPGDKATGVGQRGAVARPWNATSLLSWEGTSWELQPHREVWGVTWPQSLWPHSLTATRGRPGDSGGDRAVGRRPG</sequence>
<protein>
    <submittedName>
        <fullName evidence="2">Uncharacterized protein</fullName>
    </submittedName>
</protein>
<reference evidence="2" key="1">
    <citation type="submission" date="2020-11" db="EMBL/GenBank/DDBJ databases">
        <title>Gallus gallus (Chicken) genome, bGalGal1, GRCg7b, maternal haplotype autosomes + Z &amp; W.</title>
        <authorList>
            <person name="Warren W."/>
            <person name="Formenti G."/>
            <person name="Fedrigo O."/>
            <person name="Haase B."/>
            <person name="Mountcastle J."/>
            <person name="Balacco J."/>
            <person name="Tracey A."/>
            <person name="Schneider V."/>
            <person name="Okimoto R."/>
            <person name="Cheng H."/>
            <person name="Hawken R."/>
            <person name="Howe K."/>
            <person name="Jarvis E.D."/>
        </authorList>
    </citation>
    <scope>NUCLEOTIDE SEQUENCE [LARGE SCALE GENOMIC DNA]</scope>
    <source>
        <strain evidence="2">Broiler</strain>
    </source>
</reference>
<dbReference type="GeneTree" id="ENSGT01010000222629"/>
<feature type="compositionally biased region" description="Pro residues" evidence="1">
    <location>
        <begin position="13"/>
        <end position="25"/>
    </location>
</feature>
<feature type="region of interest" description="Disordered" evidence="1">
    <location>
        <begin position="255"/>
        <end position="278"/>
    </location>
</feature>
<feature type="compositionally biased region" description="Basic and acidic residues" evidence="1">
    <location>
        <begin position="268"/>
        <end position="278"/>
    </location>
</feature>
<feature type="region of interest" description="Disordered" evidence="1">
    <location>
        <begin position="1"/>
        <end position="28"/>
    </location>
</feature>
<dbReference type="Ensembl" id="ENSGALT00010044254.1">
    <property type="protein sequence ID" value="ENSGALP00010026321.1"/>
    <property type="gene ID" value="ENSGALG00010018333.1"/>
</dbReference>
<keyword evidence="3" id="KW-1185">Reference proteome</keyword>